<dbReference type="STRING" id="1806892.AZH43_04895"/>
<dbReference type="EMBL" id="LUAW01000072">
    <property type="protein sequence ID" value="KYQ70365.1"/>
    <property type="molecule type" value="Genomic_DNA"/>
</dbReference>
<keyword evidence="2" id="KW-1185">Reference proteome</keyword>
<proteinExistence type="predicted"/>
<reference evidence="1 2" key="1">
    <citation type="submission" date="2016-03" db="EMBL/GenBank/DDBJ databases">
        <title>Acinetobacter genomospecies 28 strain ANC 4149.</title>
        <authorList>
            <person name="Radolfova-Krizova L."/>
            <person name="Nemec A."/>
        </authorList>
    </citation>
    <scope>NUCLEOTIDE SEQUENCE [LARGE SCALE GENOMIC DNA]</scope>
    <source>
        <strain evidence="1 2">ANC 4149</strain>
    </source>
</reference>
<evidence type="ECO:0000313" key="2">
    <source>
        <dbReference type="Proteomes" id="UP000076276"/>
    </source>
</evidence>
<evidence type="ECO:0000313" key="1">
    <source>
        <dbReference type="EMBL" id="KYQ70365.1"/>
    </source>
</evidence>
<accession>A0A151XX64</accession>
<dbReference type="OrthoDB" id="6712057at2"/>
<gene>
    <name evidence="1" type="ORF">AZH43_04895</name>
</gene>
<comment type="caution">
    <text evidence="1">The sequence shown here is derived from an EMBL/GenBank/DDBJ whole genome shotgun (WGS) entry which is preliminary data.</text>
</comment>
<dbReference type="Proteomes" id="UP000076276">
    <property type="component" value="Unassembled WGS sequence"/>
</dbReference>
<sequence>MDILNRISRKIEALSAGEQWSITAQELWMSRGDFQSISAFLARESEKGHFTIAAAEEASVRCGSASLLLTKQ</sequence>
<dbReference type="RefSeq" id="WP_067672793.1">
    <property type="nucleotide sequence ID" value="NZ_CBCSIK010000004.1"/>
</dbReference>
<name>A0A151XX64_9GAMM</name>
<organism evidence="1 2">
    <name type="scientific">Acinetobacter pragensis</name>
    <dbReference type="NCBI Taxonomy" id="1806892"/>
    <lineage>
        <taxon>Bacteria</taxon>
        <taxon>Pseudomonadati</taxon>
        <taxon>Pseudomonadota</taxon>
        <taxon>Gammaproteobacteria</taxon>
        <taxon>Moraxellales</taxon>
        <taxon>Moraxellaceae</taxon>
        <taxon>Acinetobacter</taxon>
    </lineage>
</organism>
<dbReference type="AlphaFoldDB" id="A0A151XX64"/>
<protein>
    <submittedName>
        <fullName evidence="1">Uncharacterized protein</fullName>
    </submittedName>
</protein>